<feature type="transmembrane region" description="Helical" evidence="1">
    <location>
        <begin position="38"/>
        <end position="57"/>
    </location>
</feature>
<reference evidence="3 4" key="1">
    <citation type="journal article" date="2023" name="Microb. Genom.">
        <title>Mesoterricola silvestris gen. nov., sp. nov., Mesoterricola sediminis sp. nov., Geothrix oryzae sp. nov., Geothrix edaphica sp. nov., Geothrix rubra sp. nov., and Geothrix limicola sp. nov., six novel members of Acidobacteriota isolated from soils.</title>
        <authorList>
            <person name="Weisberg A.J."/>
            <person name="Pearce E."/>
            <person name="Kramer C.G."/>
            <person name="Chang J.H."/>
            <person name="Clarke C.R."/>
        </authorList>
    </citation>
    <scope>NUCLEOTIDE SEQUENCE [LARGE SCALE GENOMIC DNA]</scope>
    <source>
        <strain evidence="3 4">ID09-01A</strain>
    </source>
</reference>
<protein>
    <submittedName>
        <fullName evidence="3">VanZ family protein</fullName>
    </submittedName>
</protein>
<keyword evidence="1" id="KW-0812">Transmembrane</keyword>
<name>A0ABU4NIJ8_9ACTN</name>
<keyword evidence="4" id="KW-1185">Reference proteome</keyword>
<feature type="transmembrane region" description="Helical" evidence="1">
    <location>
        <begin position="136"/>
        <end position="155"/>
    </location>
</feature>
<dbReference type="EMBL" id="JARAYU010000007">
    <property type="protein sequence ID" value="MDX3702534.1"/>
    <property type="molecule type" value="Genomic_DNA"/>
</dbReference>
<evidence type="ECO:0000313" key="4">
    <source>
        <dbReference type="Proteomes" id="UP001271274"/>
    </source>
</evidence>
<keyword evidence="1" id="KW-1133">Transmembrane helix</keyword>
<gene>
    <name evidence="3" type="ORF">PV662_22705</name>
</gene>
<proteinExistence type="predicted"/>
<dbReference type="Pfam" id="PF04892">
    <property type="entry name" value="VanZ"/>
    <property type="match status" value="1"/>
</dbReference>
<feature type="transmembrane region" description="Helical" evidence="1">
    <location>
        <begin position="167"/>
        <end position="185"/>
    </location>
</feature>
<dbReference type="RefSeq" id="WP_319062576.1">
    <property type="nucleotide sequence ID" value="NZ_JARAYT010000008.1"/>
</dbReference>
<dbReference type="InterPro" id="IPR006976">
    <property type="entry name" value="VanZ-like"/>
</dbReference>
<dbReference type="Proteomes" id="UP001271274">
    <property type="component" value="Unassembled WGS sequence"/>
</dbReference>
<accession>A0ABU4NIJ8</accession>
<evidence type="ECO:0000256" key="1">
    <source>
        <dbReference type="SAM" id="Phobius"/>
    </source>
</evidence>
<evidence type="ECO:0000313" key="3">
    <source>
        <dbReference type="EMBL" id="MDX3702534.1"/>
    </source>
</evidence>
<feature type="transmembrane region" description="Helical" evidence="1">
    <location>
        <begin position="77"/>
        <end position="99"/>
    </location>
</feature>
<comment type="caution">
    <text evidence="3">The sequence shown here is derived from an EMBL/GenBank/DDBJ whole genome shotgun (WGS) entry which is preliminary data.</text>
</comment>
<feature type="transmembrane region" description="Helical" evidence="1">
    <location>
        <begin position="6"/>
        <end position="31"/>
    </location>
</feature>
<organism evidence="3 4">
    <name type="scientific">Streptomyces europaeiscabiei</name>
    <dbReference type="NCBI Taxonomy" id="146819"/>
    <lineage>
        <taxon>Bacteria</taxon>
        <taxon>Bacillati</taxon>
        <taxon>Actinomycetota</taxon>
        <taxon>Actinomycetes</taxon>
        <taxon>Kitasatosporales</taxon>
        <taxon>Streptomycetaceae</taxon>
        <taxon>Streptomyces</taxon>
    </lineage>
</organism>
<keyword evidence="1" id="KW-0472">Membrane</keyword>
<feature type="transmembrane region" description="Helical" evidence="1">
    <location>
        <begin position="106"/>
        <end position="124"/>
    </location>
</feature>
<feature type="domain" description="VanZ-like" evidence="2">
    <location>
        <begin position="79"/>
        <end position="152"/>
    </location>
</feature>
<sequence>MIEASIAAVPGLIVSFLIIAVLVALPTALVAKIRRKPWVLSTTLAVYTSGVVAVTLLPGDAGLNSGQCDTGMPTHLFTSASALLNIAFFVPGALLAVLLLKRPMTVAAAFACLSGGIELVQSLAPLGRSCSVTDMVANMTGAALGALIAFFWLRWSGQPMQRPARDMFWGVVVAGAGAALVVGIFQSQIESVDVVAGDDERQSLTESSVDATEWITAAAESVFGSDTQVQQMSTKKTGGHLQVVAETDRGSISGLWPEKNLVRAWSSNTRGDEGDLSKAQVAKTAHRFAQEWFPENVAGSEQSVRAMGEGPTRAYLVTYRRYDQGAMMPMRLDLTVTSTGRVIGFIARTIADPRIPAVTVDESQARALAEKQTGKPTDKALLLVQEVKGSWRPVWLVGSGVGDIAVDAASGDLIPSAE</sequence>
<evidence type="ECO:0000259" key="2">
    <source>
        <dbReference type="Pfam" id="PF04892"/>
    </source>
</evidence>